<gene>
    <name evidence="1" type="ORF">Lwal_1305</name>
</gene>
<sequence>MKYVVTHCTFDGEAGGNPLWHSCILFSKMDEEKKMLEVVDTWGFYGLPTTNPSNSYLNQLKKKIGLDVDLTGNHGWLRHEDARYLDLGCGLHGTSFELTEDSFKQLRQECLKMVSDQEQAVKEVVESQGIKGKEQGKERIYSHEQFSNLIYKIELIKAEQQKREPRLKPFELRMSLGWTGPSLSCSSTCKTQSISLLSKVLSKEQIDRLTEEGKHPSVPRFSGQDERIYLHSTGPVREHKKASGDVVYYRDFKDPDVKLYWTVPPQEIETLSDETLNLLGVDSEHCDEVKGLVRKLQRSEWLIRNTKLPEKYQSYQKALIEQIVLTYREFSTIEPKKPEPKVSGWYGYALSLFSAPRNEEEKKLFIKIRNAKMLLNSLYMAMVDDWKINDKLPMEPAVYKSYKASSEEQKGLSESQETPIDLANPIESVVCYMSTKDKINLCQILGRRYVEPVSEDDDECEESLPVGMEPSM</sequence>
<dbReference type="AlphaFoldDB" id="A0A0W1AD38"/>
<comment type="caution">
    <text evidence="1">The sequence shown here is derived from an EMBL/GenBank/DDBJ whole genome shotgun (WGS) entry which is preliminary data.</text>
</comment>
<dbReference type="EMBL" id="LNZB01000036">
    <property type="protein sequence ID" value="KTD79233.1"/>
    <property type="molecule type" value="Genomic_DNA"/>
</dbReference>
<protein>
    <submittedName>
        <fullName evidence="1">Uncharacterized protein</fullName>
    </submittedName>
</protein>
<dbReference type="RefSeq" id="WP_058480014.1">
    <property type="nucleotide sequence ID" value="NZ_CAAAIQ010000007.1"/>
</dbReference>
<proteinExistence type="predicted"/>
<dbReference type="STRING" id="66969.Lwal_1305"/>
<reference evidence="1 2" key="1">
    <citation type="submission" date="2015-11" db="EMBL/GenBank/DDBJ databases">
        <title>Genomic analysis of 38 Legionella species identifies large and diverse effector repertoires.</title>
        <authorList>
            <person name="Burstein D."/>
            <person name="Amaro F."/>
            <person name="Zusman T."/>
            <person name="Lifshitz Z."/>
            <person name="Cohen O."/>
            <person name="Gilbert J.A."/>
            <person name="Pupko T."/>
            <person name="Shuman H.A."/>
            <person name="Segal G."/>
        </authorList>
    </citation>
    <scope>NUCLEOTIDE SEQUENCE [LARGE SCALE GENOMIC DNA]</scope>
    <source>
        <strain evidence="1 2">ATCC 51914</strain>
    </source>
</reference>
<dbReference type="OrthoDB" id="5653303at2"/>
<dbReference type="Proteomes" id="UP000054729">
    <property type="component" value="Unassembled WGS sequence"/>
</dbReference>
<evidence type="ECO:0000313" key="1">
    <source>
        <dbReference type="EMBL" id="KTD79233.1"/>
    </source>
</evidence>
<keyword evidence="2" id="KW-1185">Reference proteome</keyword>
<accession>A0A0W1AD38</accession>
<dbReference type="PATRIC" id="fig|66969.6.peg.1434"/>
<organism evidence="1 2">
    <name type="scientific">Legionella waltersii</name>
    <dbReference type="NCBI Taxonomy" id="66969"/>
    <lineage>
        <taxon>Bacteria</taxon>
        <taxon>Pseudomonadati</taxon>
        <taxon>Pseudomonadota</taxon>
        <taxon>Gammaproteobacteria</taxon>
        <taxon>Legionellales</taxon>
        <taxon>Legionellaceae</taxon>
        <taxon>Legionella</taxon>
    </lineage>
</organism>
<name>A0A0W1AD38_9GAMM</name>
<evidence type="ECO:0000313" key="2">
    <source>
        <dbReference type="Proteomes" id="UP000054729"/>
    </source>
</evidence>